<gene>
    <name evidence="7" type="ORF">CTI12_AA500350</name>
</gene>
<evidence type="ECO:0000259" key="6">
    <source>
        <dbReference type="PROSITE" id="PS51081"/>
    </source>
</evidence>
<dbReference type="AlphaFoldDB" id="A0A2U1LEB5"/>
<dbReference type="Gene3D" id="3.30.40.10">
    <property type="entry name" value="Zinc/RING finger domain, C3HC4 (zinc finger)"/>
    <property type="match status" value="1"/>
</dbReference>
<evidence type="ECO:0000256" key="1">
    <source>
        <dbReference type="ARBA" id="ARBA00022723"/>
    </source>
</evidence>
<name>A0A2U1LEB5_ARTAN</name>
<dbReference type="Pfam" id="PF21361">
    <property type="entry name" value="Sina_ZnF"/>
    <property type="match status" value="1"/>
</dbReference>
<sequence>MNKCPSCRLPIGSKRCRAMEKLVESIKVECKNKKFGCTELIAYHMIETKHEETCPYISCFCPLSSCDYVNSSKNLYEHFSNDHASYSTLFTYDTPFYVGVIMSQRHIFLQERNEGVIFILNHDISWEERRFGVDCIGPKSFENAFAYILNATCGETYMSIEDAPYVFTSWQQHIPGMFRLSITSKLPIYIGRISIQVCIRKAPPNFRRHHWPITWIGANSLNDR</sequence>
<dbReference type="PROSITE" id="PS51081">
    <property type="entry name" value="ZF_SIAH"/>
    <property type="match status" value="1"/>
</dbReference>
<feature type="domain" description="SIAH-type" evidence="6">
    <location>
        <begin position="25"/>
        <end position="84"/>
    </location>
</feature>
<dbReference type="GO" id="GO:0016567">
    <property type="term" value="P:protein ubiquitination"/>
    <property type="evidence" value="ECO:0007669"/>
    <property type="project" value="UniProtKB-UniPathway"/>
</dbReference>
<dbReference type="InterPro" id="IPR013083">
    <property type="entry name" value="Znf_RING/FYVE/PHD"/>
</dbReference>
<dbReference type="SUPFAM" id="SSF49599">
    <property type="entry name" value="TRAF domain-like"/>
    <property type="match status" value="1"/>
</dbReference>
<evidence type="ECO:0000256" key="4">
    <source>
        <dbReference type="ARBA" id="ARBA00024004"/>
    </source>
</evidence>
<dbReference type="PANTHER" id="PTHR46632">
    <property type="entry name" value="E3 UBIQUITIN-PROTEIN LIGASE SINA-LIKE 4"/>
    <property type="match status" value="1"/>
</dbReference>
<dbReference type="Proteomes" id="UP000245207">
    <property type="component" value="Unassembled WGS sequence"/>
</dbReference>
<dbReference type="PANTHER" id="PTHR46632:SF16">
    <property type="entry name" value="E3 UBIQUITIN-PROTEIN LIGASE SINA-LIKE 10"/>
    <property type="match status" value="1"/>
</dbReference>
<keyword evidence="1" id="KW-0479">Metal-binding</keyword>
<evidence type="ECO:0000313" key="7">
    <source>
        <dbReference type="EMBL" id="PWA47323.1"/>
    </source>
</evidence>
<dbReference type="InterPro" id="IPR013010">
    <property type="entry name" value="Znf_SIAH"/>
</dbReference>
<dbReference type="UniPathway" id="UPA00143"/>
<comment type="caution">
    <text evidence="7">The sequence shown here is derived from an EMBL/GenBank/DDBJ whole genome shotgun (WGS) entry which is preliminary data.</text>
</comment>
<evidence type="ECO:0000256" key="3">
    <source>
        <dbReference type="ARBA" id="ARBA00022833"/>
    </source>
</evidence>
<dbReference type="GO" id="GO:0008270">
    <property type="term" value="F:zinc ion binding"/>
    <property type="evidence" value="ECO:0007669"/>
    <property type="project" value="UniProtKB-KW"/>
</dbReference>
<dbReference type="OrthoDB" id="4788989at2759"/>
<accession>A0A2U1LEB5</accession>
<dbReference type="EMBL" id="PKPP01009865">
    <property type="protein sequence ID" value="PWA47323.1"/>
    <property type="molecule type" value="Genomic_DNA"/>
</dbReference>
<keyword evidence="8" id="KW-1185">Reference proteome</keyword>
<organism evidence="7 8">
    <name type="scientific">Artemisia annua</name>
    <name type="common">Sweet wormwood</name>
    <dbReference type="NCBI Taxonomy" id="35608"/>
    <lineage>
        <taxon>Eukaryota</taxon>
        <taxon>Viridiplantae</taxon>
        <taxon>Streptophyta</taxon>
        <taxon>Embryophyta</taxon>
        <taxon>Tracheophyta</taxon>
        <taxon>Spermatophyta</taxon>
        <taxon>Magnoliopsida</taxon>
        <taxon>eudicotyledons</taxon>
        <taxon>Gunneridae</taxon>
        <taxon>Pentapetalae</taxon>
        <taxon>asterids</taxon>
        <taxon>campanulids</taxon>
        <taxon>Asterales</taxon>
        <taxon>Asteraceae</taxon>
        <taxon>Asteroideae</taxon>
        <taxon>Anthemideae</taxon>
        <taxon>Artemisiinae</taxon>
        <taxon>Artemisia</taxon>
    </lineage>
</organism>
<comment type="function">
    <text evidence="4">E3 ubiquitin-protein ligase that mediates ubiquitination and subsequent proteasomal degradation of target proteins. E3 ubiquitin ligases accept ubiquitin from an E2 ubiquitin-conjugating enzyme in the form of a thioester and then directly transfers the ubiquitin to targeted substrates. It probably triggers the ubiquitin-mediated degradation of different substrates.</text>
</comment>
<protein>
    <submittedName>
        <fullName evidence="7">TRAF-like protein</fullName>
    </submittedName>
</protein>
<evidence type="ECO:0000256" key="2">
    <source>
        <dbReference type="ARBA" id="ARBA00022771"/>
    </source>
</evidence>
<keyword evidence="3" id="KW-0862">Zinc</keyword>
<keyword evidence="2 5" id="KW-0863">Zinc-finger</keyword>
<dbReference type="STRING" id="35608.A0A2U1LEB5"/>
<dbReference type="InterPro" id="IPR044286">
    <property type="entry name" value="SINL_plant"/>
</dbReference>
<evidence type="ECO:0000313" key="8">
    <source>
        <dbReference type="Proteomes" id="UP000245207"/>
    </source>
</evidence>
<reference evidence="7 8" key="1">
    <citation type="journal article" date="2018" name="Mol. Plant">
        <title>The genome of Artemisia annua provides insight into the evolution of Asteraceae family and artemisinin biosynthesis.</title>
        <authorList>
            <person name="Shen Q."/>
            <person name="Zhang L."/>
            <person name="Liao Z."/>
            <person name="Wang S."/>
            <person name="Yan T."/>
            <person name="Shi P."/>
            <person name="Liu M."/>
            <person name="Fu X."/>
            <person name="Pan Q."/>
            <person name="Wang Y."/>
            <person name="Lv Z."/>
            <person name="Lu X."/>
            <person name="Zhang F."/>
            <person name="Jiang W."/>
            <person name="Ma Y."/>
            <person name="Chen M."/>
            <person name="Hao X."/>
            <person name="Li L."/>
            <person name="Tang Y."/>
            <person name="Lv G."/>
            <person name="Zhou Y."/>
            <person name="Sun X."/>
            <person name="Brodelius P.E."/>
            <person name="Rose J.K.C."/>
            <person name="Tang K."/>
        </authorList>
    </citation>
    <scope>NUCLEOTIDE SEQUENCE [LARGE SCALE GENOMIC DNA]</scope>
    <source>
        <strain evidence="8">cv. Huhao1</strain>
        <tissue evidence="7">Leaf</tissue>
    </source>
</reference>
<proteinExistence type="predicted"/>
<evidence type="ECO:0000256" key="5">
    <source>
        <dbReference type="PROSITE-ProRule" id="PRU00455"/>
    </source>
</evidence>